<proteinExistence type="predicted"/>
<sequence>MRDSLYTGQEQHVHSVSPSKKSAPHAFHTFGKLYLFTLMAWRERMGLWGAVLTLCQVLLLWAAFSASAHAQYTNCPTATSVGQQLALNITDGECVFVSSVPTANSDGSEDYILIEVADNSGLTNFEIFQGGSDPTNLSFSVDGASVSPTVTTNCSTGCNVTGSHGASPISFTYTDTGNSGQISISGAPEISVSSSVGGAVADGGTDAQGFVAAGTPQTVTYTVT</sequence>
<evidence type="ECO:0000256" key="1">
    <source>
        <dbReference type="SAM" id="MobiDB-lite"/>
    </source>
</evidence>
<accession>A0ABU4S3P6</accession>
<evidence type="ECO:0000313" key="4">
    <source>
        <dbReference type="Proteomes" id="UP001273505"/>
    </source>
</evidence>
<dbReference type="RefSeq" id="WP_319835124.1">
    <property type="nucleotide sequence ID" value="NZ_JAXAFO010000041.1"/>
</dbReference>
<keyword evidence="2" id="KW-0472">Membrane</keyword>
<keyword evidence="2" id="KW-0812">Transmembrane</keyword>
<feature type="region of interest" description="Disordered" evidence="1">
    <location>
        <begin position="1"/>
        <end position="21"/>
    </location>
</feature>
<dbReference type="EMBL" id="JAXAFO010000041">
    <property type="protein sequence ID" value="MDX6851166.1"/>
    <property type="molecule type" value="Genomic_DNA"/>
</dbReference>
<gene>
    <name evidence="3" type="ORF">SCD92_17440</name>
</gene>
<dbReference type="Proteomes" id="UP001273505">
    <property type="component" value="Unassembled WGS sequence"/>
</dbReference>
<evidence type="ECO:0000313" key="3">
    <source>
        <dbReference type="EMBL" id="MDX6851166.1"/>
    </source>
</evidence>
<organism evidence="3 4">
    <name type="scientific">Gilvimarinus gilvus</name>
    <dbReference type="NCBI Taxonomy" id="3058038"/>
    <lineage>
        <taxon>Bacteria</taxon>
        <taxon>Pseudomonadati</taxon>
        <taxon>Pseudomonadota</taxon>
        <taxon>Gammaproteobacteria</taxon>
        <taxon>Cellvibrionales</taxon>
        <taxon>Cellvibrionaceae</taxon>
        <taxon>Gilvimarinus</taxon>
    </lineage>
</organism>
<feature type="transmembrane region" description="Helical" evidence="2">
    <location>
        <begin position="45"/>
        <end position="64"/>
    </location>
</feature>
<name>A0ABU4S3P6_9GAMM</name>
<feature type="compositionally biased region" description="Polar residues" evidence="1">
    <location>
        <begin position="1"/>
        <end position="20"/>
    </location>
</feature>
<comment type="caution">
    <text evidence="3">The sequence shown here is derived from an EMBL/GenBank/DDBJ whole genome shotgun (WGS) entry which is preliminary data.</text>
</comment>
<protein>
    <submittedName>
        <fullName evidence="3">Uncharacterized protein</fullName>
    </submittedName>
</protein>
<feature type="non-terminal residue" evidence="3">
    <location>
        <position position="224"/>
    </location>
</feature>
<keyword evidence="4" id="KW-1185">Reference proteome</keyword>
<reference evidence="3 4" key="1">
    <citation type="submission" date="2023-11" db="EMBL/GenBank/DDBJ databases">
        <title>Gilvimarinus fulvus sp. nov., isolated from the surface of Kelp.</title>
        <authorList>
            <person name="Sun Y.Y."/>
            <person name="Gong Y."/>
            <person name="Du Z.J."/>
        </authorList>
    </citation>
    <scope>NUCLEOTIDE SEQUENCE [LARGE SCALE GENOMIC DNA]</scope>
    <source>
        <strain evidence="3 4">SDUM040013</strain>
    </source>
</reference>
<evidence type="ECO:0000256" key="2">
    <source>
        <dbReference type="SAM" id="Phobius"/>
    </source>
</evidence>
<keyword evidence="2" id="KW-1133">Transmembrane helix</keyword>